<evidence type="ECO:0000256" key="4">
    <source>
        <dbReference type="ARBA" id="ARBA00022801"/>
    </source>
</evidence>
<dbReference type="EC" id="3.5.2.6" evidence="2 6"/>
<keyword evidence="4 6" id="KW-0378">Hydrolase</keyword>
<dbReference type="InterPro" id="IPR006311">
    <property type="entry name" value="TAT_signal"/>
</dbReference>
<dbReference type="Proteomes" id="UP000237846">
    <property type="component" value="Unassembled WGS sequence"/>
</dbReference>
<keyword evidence="11" id="KW-1185">Reference proteome</keyword>
<dbReference type="PANTHER" id="PTHR35333">
    <property type="entry name" value="BETA-LACTAMASE"/>
    <property type="match status" value="1"/>
</dbReference>
<reference evidence="10 11" key="1">
    <citation type="submission" date="2018-03" db="EMBL/GenBank/DDBJ databases">
        <title>Genomic Encyclopedia of Archaeal and Bacterial Type Strains, Phase II (KMG-II): from individual species to whole genera.</title>
        <authorList>
            <person name="Goeker M."/>
        </authorList>
    </citation>
    <scope>NUCLEOTIDE SEQUENCE [LARGE SCALE GENOMIC DNA]</scope>
    <source>
        <strain evidence="10 11">DSM 45601</strain>
    </source>
</reference>
<dbReference type="PRINTS" id="PR00118">
    <property type="entry name" value="BLACTAMASEA"/>
</dbReference>
<proteinExistence type="inferred from homology"/>
<dbReference type="NCBIfam" id="NF033103">
    <property type="entry name" value="bla_class_A"/>
    <property type="match status" value="1"/>
</dbReference>
<comment type="caution">
    <text evidence="10">The sequence shown here is derived from an EMBL/GenBank/DDBJ whole genome shotgun (WGS) entry which is preliminary data.</text>
</comment>
<evidence type="ECO:0000256" key="6">
    <source>
        <dbReference type="RuleBase" id="RU361140"/>
    </source>
</evidence>
<dbReference type="PANTHER" id="PTHR35333:SF3">
    <property type="entry name" value="BETA-LACTAMASE-TYPE TRANSPEPTIDASE FOLD CONTAINING PROTEIN"/>
    <property type="match status" value="1"/>
</dbReference>
<keyword evidence="8" id="KW-0732">Signal</keyword>
<feature type="region of interest" description="Disordered" evidence="7">
    <location>
        <begin position="29"/>
        <end position="50"/>
    </location>
</feature>
<dbReference type="InterPro" id="IPR012338">
    <property type="entry name" value="Beta-lactam/transpept-like"/>
</dbReference>
<dbReference type="Pfam" id="PF13354">
    <property type="entry name" value="Beta-lactamase2"/>
    <property type="match status" value="1"/>
</dbReference>
<gene>
    <name evidence="10" type="ORF">CLV72_1011025</name>
</gene>
<dbReference type="PROSITE" id="PS51318">
    <property type="entry name" value="TAT"/>
    <property type="match status" value="1"/>
</dbReference>
<accession>A0A2T0QEZ7</accession>
<dbReference type="Gene3D" id="3.40.710.10">
    <property type="entry name" value="DD-peptidase/beta-lactamase superfamily"/>
    <property type="match status" value="1"/>
</dbReference>
<comment type="catalytic activity">
    <reaction evidence="6">
        <text>a beta-lactam + H2O = a substituted beta-amino acid</text>
        <dbReference type="Rhea" id="RHEA:20401"/>
        <dbReference type="ChEBI" id="CHEBI:15377"/>
        <dbReference type="ChEBI" id="CHEBI:35627"/>
        <dbReference type="ChEBI" id="CHEBI:140347"/>
        <dbReference type="EC" id="3.5.2.6"/>
    </reaction>
</comment>
<evidence type="ECO:0000259" key="9">
    <source>
        <dbReference type="Pfam" id="PF13354"/>
    </source>
</evidence>
<evidence type="ECO:0000256" key="2">
    <source>
        <dbReference type="ARBA" id="ARBA00012865"/>
    </source>
</evidence>
<feature type="compositionally biased region" description="Low complexity" evidence="7">
    <location>
        <begin position="29"/>
        <end position="40"/>
    </location>
</feature>
<evidence type="ECO:0000256" key="8">
    <source>
        <dbReference type="SAM" id="SignalP"/>
    </source>
</evidence>
<protein>
    <recommendedName>
        <fullName evidence="3 6">Beta-lactamase</fullName>
        <ecNumber evidence="2 6">3.5.2.6</ecNumber>
    </recommendedName>
</protein>
<sequence>MPIQLNRRAAAAALLALVPLAGCAGGGEPAASAPASAAPSASPPAAQPIDPAAFEPQFQQLESEYDALLGVYAVDTGTERTISYNADQRFAYASTFKALAVGAVLQQNTIEELEEVITYTSDDLVNHTPITEQHVDTGMTLRELCDAAIRYSDNTAANMLFEELGGPSGLDAALEGIGDDVTHVDRIEPHLSDYEPGDIRDTSTPQAMATSLRAYTLGEVLPPDERAILVDMLRGNTTGDELIRAGVPADWEVGDKTGSGSYGTRNDIAILWPPDREPIVVAIMTSNDDPDAEYDNALIADAATVIAQTMA</sequence>
<evidence type="ECO:0000313" key="10">
    <source>
        <dbReference type="EMBL" id="PRY02423.1"/>
    </source>
</evidence>
<dbReference type="AlphaFoldDB" id="A0A2T0QEZ7"/>
<comment type="similarity">
    <text evidence="1 6">Belongs to the class-A beta-lactamase family.</text>
</comment>
<dbReference type="EMBL" id="PVZC01000001">
    <property type="protein sequence ID" value="PRY02423.1"/>
    <property type="molecule type" value="Genomic_DNA"/>
</dbReference>
<feature type="domain" description="Beta-lactamase class A catalytic" evidence="9">
    <location>
        <begin position="70"/>
        <end position="285"/>
    </location>
</feature>
<dbReference type="RefSeq" id="WP_106239965.1">
    <property type="nucleotide sequence ID" value="NZ_PVZC01000001.1"/>
</dbReference>
<dbReference type="OrthoDB" id="9784149at2"/>
<dbReference type="GO" id="GO:0030655">
    <property type="term" value="P:beta-lactam antibiotic catabolic process"/>
    <property type="evidence" value="ECO:0007669"/>
    <property type="project" value="InterPro"/>
</dbReference>
<feature type="chain" id="PRO_5039032814" description="Beta-lactamase" evidence="8">
    <location>
        <begin position="25"/>
        <end position="311"/>
    </location>
</feature>
<evidence type="ECO:0000256" key="3">
    <source>
        <dbReference type="ARBA" id="ARBA00018879"/>
    </source>
</evidence>
<organism evidence="10 11">
    <name type="scientific">Allonocardiopsis opalescens</name>
    <dbReference type="NCBI Taxonomy" id="1144618"/>
    <lineage>
        <taxon>Bacteria</taxon>
        <taxon>Bacillati</taxon>
        <taxon>Actinomycetota</taxon>
        <taxon>Actinomycetes</taxon>
        <taxon>Streptosporangiales</taxon>
        <taxon>Allonocardiopsis</taxon>
    </lineage>
</organism>
<keyword evidence="5 6" id="KW-0046">Antibiotic resistance</keyword>
<name>A0A2T0QEZ7_9ACTN</name>
<feature type="signal peptide" evidence="8">
    <location>
        <begin position="1"/>
        <end position="24"/>
    </location>
</feature>
<dbReference type="SUPFAM" id="SSF56601">
    <property type="entry name" value="beta-lactamase/transpeptidase-like"/>
    <property type="match status" value="1"/>
</dbReference>
<dbReference type="PROSITE" id="PS00146">
    <property type="entry name" value="BETA_LACTAMASE_A"/>
    <property type="match status" value="1"/>
</dbReference>
<dbReference type="GO" id="GO:0046677">
    <property type="term" value="P:response to antibiotic"/>
    <property type="evidence" value="ECO:0007669"/>
    <property type="project" value="UniProtKB-UniRule"/>
</dbReference>
<dbReference type="InterPro" id="IPR023650">
    <property type="entry name" value="Beta-lactam_class-A_AS"/>
</dbReference>
<evidence type="ECO:0000256" key="1">
    <source>
        <dbReference type="ARBA" id="ARBA00009009"/>
    </source>
</evidence>
<dbReference type="GO" id="GO:0008800">
    <property type="term" value="F:beta-lactamase activity"/>
    <property type="evidence" value="ECO:0007669"/>
    <property type="project" value="UniProtKB-UniRule"/>
</dbReference>
<dbReference type="InterPro" id="IPR000871">
    <property type="entry name" value="Beta-lactam_class-A"/>
</dbReference>
<evidence type="ECO:0000256" key="5">
    <source>
        <dbReference type="ARBA" id="ARBA00023251"/>
    </source>
</evidence>
<evidence type="ECO:0000256" key="7">
    <source>
        <dbReference type="SAM" id="MobiDB-lite"/>
    </source>
</evidence>
<dbReference type="InterPro" id="IPR045155">
    <property type="entry name" value="Beta-lactam_cat"/>
</dbReference>
<evidence type="ECO:0000313" key="11">
    <source>
        <dbReference type="Proteomes" id="UP000237846"/>
    </source>
</evidence>